<comment type="caution">
    <text evidence="1">The sequence shown here is derived from an EMBL/GenBank/DDBJ whole genome shotgun (WGS) entry which is preliminary data.</text>
</comment>
<gene>
    <name evidence="1" type="ORF">ACFPZN_41830</name>
</gene>
<dbReference type="Proteomes" id="UP001596074">
    <property type="component" value="Unassembled WGS sequence"/>
</dbReference>
<dbReference type="EMBL" id="JBHSON010000082">
    <property type="protein sequence ID" value="MFC5752191.1"/>
    <property type="molecule type" value="Genomic_DNA"/>
</dbReference>
<evidence type="ECO:0008006" key="3">
    <source>
        <dbReference type="Google" id="ProtNLM"/>
    </source>
</evidence>
<sequence length="48" mass="5220">MSDAETVREIALGLPGAAEKVSWGMVTFRLSKGWQLAPKKAVAEFDAR</sequence>
<accession>A0ABW1A9M8</accession>
<reference evidence="2" key="1">
    <citation type="journal article" date="2019" name="Int. J. Syst. Evol. Microbiol.">
        <title>The Global Catalogue of Microorganisms (GCM) 10K type strain sequencing project: providing services to taxonomists for standard genome sequencing and annotation.</title>
        <authorList>
            <consortium name="The Broad Institute Genomics Platform"/>
            <consortium name="The Broad Institute Genome Sequencing Center for Infectious Disease"/>
            <person name="Wu L."/>
            <person name="Ma J."/>
        </authorList>
    </citation>
    <scope>NUCLEOTIDE SEQUENCE [LARGE SCALE GENOMIC DNA]</scope>
    <source>
        <strain evidence="2">KCTC 42087</strain>
    </source>
</reference>
<organism evidence="1 2">
    <name type="scientific">Actinomadura rugatobispora</name>
    <dbReference type="NCBI Taxonomy" id="1994"/>
    <lineage>
        <taxon>Bacteria</taxon>
        <taxon>Bacillati</taxon>
        <taxon>Actinomycetota</taxon>
        <taxon>Actinomycetes</taxon>
        <taxon>Streptosporangiales</taxon>
        <taxon>Thermomonosporaceae</taxon>
        <taxon>Actinomadura</taxon>
    </lineage>
</organism>
<proteinExistence type="predicted"/>
<dbReference type="RefSeq" id="WP_378288153.1">
    <property type="nucleotide sequence ID" value="NZ_JBHSON010000082.1"/>
</dbReference>
<name>A0ABW1A9M8_9ACTN</name>
<keyword evidence="2" id="KW-1185">Reference proteome</keyword>
<evidence type="ECO:0000313" key="2">
    <source>
        <dbReference type="Proteomes" id="UP001596074"/>
    </source>
</evidence>
<evidence type="ECO:0000313" key="1">
    <source>
        <dbReference type="EMBL" id="MFC5752191.1"/>
    </source>
</evidence>
<protein>
    <recommendedName>
        <fullName evidence="3">MmcQ/YjbR family DNA-binding protein</fullName>
    </recommendedName>
</protein>